<dbReference type="Gene3D" id="3.30.460.10">
    <property type="entry name" value="Beta Polymerase, domain 2"/>
    <property type="match status" value="1"/>
</dbReference>
<accession>A0A0V7ZTA1</accession>
<evidence type="ECO:0000313" key="3">
    <source>
        <dbReference type="Proteomes" id="UP000053372"/>
    </source>
</evidence>
<protein>
    <submittedName>
        <fullName evidence="2">DNA polymerase</fullName>
    </submittedName>
</protein>
<keyword evidence="3" id="KW-1185">Reference proteome</keyword>
<dbReference type="EMBL" id="LMTZ01000084">
    <property type="protein sequence ID" value="KST67900.1"/>
    <property type="molecule type" value="Genomic_DNA"/>
</dbReference>
<comment type="caution">
    <text evidence="2">The sequence shown here is derived from an EMBL/GenBank/DDBJ whole genome shotgun (WGS) entry which is preliminary data.</text>
</comment>
<dbReference type="NCBIfam" id="NF047752">
    <property type="entry name" value="MntA_antitoxin"/>
    <property type="match status" value="1"/>
</dbReference>
<reference evidence="2 3" key="1">
    <citation type="journal article" date="2015" name="Genome Announc.">
        <title>Draft Genome of the Euendolithic (true boring) Cyanobacterium Mastigocoleus testarum strain BC008.</title>
        <authorList>
            <person name="Guida B.S."/>
            <person name="Garcia-Pichel F."/>
        </authorList>
    </citation>
    <scope>NUCLEOTIDE SEQUENCE [LARGE SCALE GENOMIC DNA]</scope>
    <source>
        <strain evidence="2 3">BC008</strain>
    </source>
</reference>
<dbReference type="AlphaFoldDB" id="A0A0V7ZTA1"/>
<gene>
    <name evidence="2" type="ORF">BC008_31445</name>
</gene>
<dbReference type="OrthoDB" id="424879at2"/>
<proteinExistence type="predicted"/>
<dbReference type="PANTHER" id="PTHR43852">
    <property type="entry name" value="NUCLEOTIDYLTRANSFERASE"/>
    <property type="match status" value="1"/>
</dbReference>
<dbReference type="PANTHER" id="PTHR43852:SF3">
    <property type="entry name" value="NUCLEOTIDYLTRANSFERASE"/>
    <property type="match status" value="1"/>
</dbReference>
<dbReference type="CDD" id="cd05403">
    <property type="entry name" value="NT_KNTase_like"/>
    <property type="match status" value="1"/>
</dbReference>
<dbReference type="RefSeq" id="WP_027843766.1">
    <property type="nucleotide sequence ID" value="NZ_LMTZ01000084.1"/>
</dbReference>
<name>A0A0V7ZTA1_9CYAN</name>
<dbReference type="Proteomes" id="UP000053372">
    <property type="component" value="Unassembled WGS sequence"/>
</dbReference>
<sequence>MLETSPDIENIKKLAQKLPEKIPYLKMLVLFGSRATGNAGNNSDWDFAVLYDNKQDNDDTKAWGRFDLPMLIGEVLDINPEKIDVVELNHCSWLISHFVARDGILIFEKDPYGFEYFRLTSLKPESELKKFREEQHKLIAIDLNNWSKST</sequence>
<organism evidence="2 3">
    <name type="scientific">Mastigocoleus testarum BC008</name>
    <dbReference type="NCBI Taxonomy" id="371196"/>
    <lineage>
        <taxon>Bacteria</taxon>
        <taxon>Bacillati</taxon>
        <taxon>Cyanobacteriota</taxon>
        <taxon>Cyanophyceae</taxon>
        <taxon>Nostocales</taxon>
        <taxon>Hapalosiphonaceae</taxon>
        <taxon>Mastigocoleus</taxon>
    </lineage>
</organism>
<evidence type="ECO:0000259" key="1">
    <source>
        <dbReference type="Pfam" id="PF18765"/>
    </source>
</evidence>
<dbReference type="SUPFAM" id="SSF81301">
    <property type="entry name" value="Nucleotidyltransferase"/>
    <property type="match status" value="1"/>
</dbReference>
<dbReference type="InterPro" id="IPR052930">
    <property type="entry name" value="TA_antitoxin_MntA"/>
</dbReference>
<evidence type="ECO:0000313" key="2">
    <source>
        <dbReference type="EMBL" id="KST67900.1"/>
    </source>
</evidence>
<dbReference type="InterPro" id="IPR041633">
    <property type="entry name" value="Polbeta"/>
</dbReference>
<feature type="domain" description="Polymerase beta nucleotidyltransferase" evidence="1">
    <location>
        <begin position="12"/>
        <end position="111"/>
    </location>
</feature>
<dbReference type="InterPro" id="IPR043519">
    <property type="entry name" value="NT_sf"/>
</dbReference>
<dbReference type="Pfam" id="PF18765">
    <property type="entry name" value="Polbeta"/>
    <property type="match status" value="1"/>
</dbReference>